<proteinExistence type="predicted"/>
<feature type="non-terminal residue" evidence="1">
    <location>
        <position position="68"/>
    </location>
</feature>
<sequence>MPRNFIITGLDIGTSFIKGLTVLKKPNVSELEVLAQANIPAAGMRRGVVMNPEEVSKKVIQVIEQLQE</sequence>
<reference evidence="2" key="1">
    <citation type="submission" date="2017-09" db="EMBL/GenBank/DDBJ databases">
        <title>Depth-based differentiation of microbial function through sediment-hosted aquifers and enrichment of novel symbionts in the deep terrestrial subsurface.</title>
        <authorList>
            <person name="Probst A.J."/>
            <person name="Ladd B."/>
            <person name="Jarett J.K."/>
            <person name="Geller-Mcgrath D.E."/>
            <person name="Sieber C.M.K."/>
            <person name="Emerson J.B."/>
            <person name="Anantharaman K."/>
            <person name="Thomas B.C."/>
            <person name="Malmstrom R."/>
            <person name="Stieglmeier M."/>
            <person name="Klingl A."/>
            <person name="Woyke T."/>
            <person name="Ryan C.M."/>
            <person name="Banfield J.F."/>
        </authorList>
    </citation>
    <scope>NUCLEOTIDE SEQUENCE [LARGE SCALE GENOMIC DNA]</scope>
</reference>
<organism evidence="1 2">
    <name type="scientific">Candidatus Nealsonbacteria bacterium CG03_land_8_20_14_0_80_36_12</name>
    <dbReference type="NCBI Taxonomy" id="1974701"/>
    <lineage>
        <taxon>Bacteria</taxon>
        <taxon>Candidatus Nealsoniibacteriota</taxon>
    </lineage>
</organism>
<comment type="caution">
    <text evidence="1">The sequence shown here is derived from an EMBL/GenBank/DDBJ whole genome shotgun (WGS) entry which is preliminary data.</text>
</comment>
<dbReference type="Gene3D" id="3.30.420.40">
    <property type="match status" value="1"/>
</dbReference>
<accession>A0A2M7BYT0</accession>
<evidence type="ECO:0000313" key="1">
    <source>
        <dbReference type="EMBL" id="PIV12839.1"/>
    </source>
</evidence>
<dbReference type="SUPFAM" id="SSF53067">
    <property type="entry name" value="Actin-like ATPase domain"/>
    <property type="match status" value="1"/>
</dbReference>
<dbReference type="AlphaFoldDB" id="A0A2M7BYT0"/>
<dbReference type="EMBL" id="PEUV01000007">
    <property type="protein sequence ID" value="PIV12839.1"/>
    <property type="molecule type" value="Genomic_DNA"/>
</dbReference>
<protein>
    <recommendedName>
        <fullName evidence="3">Cell division protein FtsA</fullName>
    </recommendedName>
</protein>
<name>A0A2M7BYT0_9BACT</name>
<dbReference type="Proteomes" id="UP000230324">
    <property type="component" value="Unassembled WGS sequence"/>
</dbReference>
<evidence type="ECO:0000313" key="2">
    <source>
        <dbReference type="Proteomes" id="UP000230324"/>
    </source>
</evidence>
<dbReference type="InterPro" id="IPR043129">
    <property type="entry name" value="ATPase_NBD"/>
</dbReference>
<gene>
    <name evidence="1" type="ORF">COS47_00375</name>
</gene>
<evidence type="ECO:0008006" key="3">
    <source>
        <dbReference type="Google" id="ProtNLM"/>
    </source>
</evidence>